<reference evidence="2" key="1">
    <citation type="submission" date="2020-12" db="EMBL/GenBank/DDBJ databases">
        <title>Clostridium thailandense sp. nov., a novel acetogenic bacterium isolated from peat land soil in Thailand.</title>
        <authorList>
            <person name="Chaikitkaew S."/>
            <person name="Birkeland N.K."/>
        </authorList>
    </citation>
    <scope>NUCLEOTIDE SEQUENCE</scope>
    <source>
        <strain evidence="2">DSM 17425</strain>
    </source>
</reference>
<proteinExistence type="predicted"/>
<comment type="caution">
    <text evidence="2">The sequence shown here is derived from an EMBL/GenBank/DDBJ whole genome shotgun (WGS) entry which is preliminary data.</text>
</comment>
<name>A0A934M1Y5_9CLOT</name>
<keyword evidence="3" id="KW-1185">Reference proteome</keyword>
<feature type="region of interest" description="Disordered" evidence="1">
    <location>
        <begin position="70"/>
        <end position="135"/>
    </location>
</feature>
<dbReference type="InterPro" id="IPR059180">
    <property type="entry name" value="3D_YorM"/>
</dbReference>
<feature type="compositionally biased region" description="Basic and acidic residues" evidence="1">
    <location>
        <begin position="106"/>
        <end position="120"/>
    </location>
</feature>
<feature type="compositionally biased region" description="Polar residues" evidence="1">
    <location>
        <begin position="78"/>
        <end position="95"/>
    </location>
</feature>
<evidence type="ECO:0000313" key="3">
    <source>
        <dbReference type="Proteomes" id="UP000622687"/>
    </source>
</evidence>
<accession>A0A934M1Y5</accession>
<protein>
    <submittedName>
        <fullName evidence="2">3D domain-containing protein</fullName>
    </submittedName>
</protein>
<dbReference type="CDD" id="cd14667">
    <property type="entry name" value="3D_containing_proteins"/>
    <property type="match status" value="1"/>
</dbReference>
<evidence type="ECO:0000313" key="2">
    <source>
        <dbReference type="EMBL" id="MBI6871587.1"/>
    </source>
</evidence>
<organism evidence="2 3">
    <name type="scientific">Clostridium aciditolerans</name>
    <dbReference type="NCBI Taxonomy" id="339861"/>
    <lineage>
        <taxon>Bacteria</taxon>
        <taxon>Bacillati</taxon>
        <taxon>Bacillota</taxon>
        <taxon>Clostridia</taxon>
        <taxon>Eubacteriales</taxon>
        <taxon>Clostridiaceae</taxon>
        <taxon>Clostridium</taxon>
    </lineage>
</organism>
<dbReference type="EMBL" id="JAEEGB010000003">
    <property type="protein sequence ID" value="MBI6871587.1"/>
    <property type="molecule type" value="Genomic_DNA"/>
</dbReference>
<dbReference type="AlphaFoldDB" id="A0A934M1Y5"/>
<sequence>MSTNVKKVMLIILIIIDLIAIRYANVYSKDSIASQIYNNVKSNEVAYINELKNINTKNIDQDKQTTIKQETKQEVKNQPEQIPVNKENNSQIEQNKITEDNNEQSDLNKSEAEEKNDEKNNPSNKKQLSRGGSLETNSLGDEIDIVLTFYTSLAEENGGYTGITCTGGKLTPGIVANNVLPLGTEIYTNEFGTLTVADRGGNNFDTIHRLDVFIARNDGESDWEYKKRVNDMGKVKIKGYIAKR</sequence>
<gene>
    <name evidence="2" type="ORF">I6U51_02555</name>
</gene>
<dbReference type="RefSeq" id="WP_211141029.1">
    <property type="nucleotide sequence ID" value="NZ_JAEEGB010000003.1"/>
</dbReference>
<dbReference type="Proteomes" id="UP000622687">
    <property type="component" value="Unassembled WGS sequence"/>
</dbReference>
<evidence type="ECO:0000256" key="1">
    <source>
        <dbReference type="SAM" id="MobiDB-lite"/>
    </source>
</evidence>